<keyword evidence="2" id="KW-1185">Reference proteome</keyword>
<evidence type="ECO:0000313" key="2">
    <source>
        <dbReference type="Proteomes" id="UP001396334"/>
    </source>
</evidence>
<reference evidence="1 2" key="1">
    <citation type="journal article" date="2024" name="G3 (Bethesda)">
        <title>Genome assembly of Hibiscus sabdariffa L. provides insights into metabolisms of medicinal natural products.</title>
        <authorList>
            <person name="Kim T."/>
        </authorList>
    </citation>
    <scope>NUCLEOTIDE SEQUENCE [LARGE SCALE GENOMIC DNA]</scope>
    <source>
        <strain evidence="1">TK-2024</strain>
        <tissue evidence="1">Old leaves</tissue>
    </source>
</reference>
<evidence type="ECO:0000313" key="1">
    <source>
        <dbReference type="EMBL" id="KAK8985993.1"/>
    </source>
</evidence>
<gene>
    <name evidence="1" type="ORF">V6N11_037712</name>
</gene>
<comment type="caution">
    <text evidence="1">The sequence shown here is derived from an EMBL/GenBank/DDBJ whole genome shotgun (WGS) entry which is preliminary data.</text>
</comment>
<protein>
    <submittedName>
        <fullName evidence="1">Uncharacterized protein</fullName>
    </submittedName>
</protein>
<accession>A0ABR2PC61</accession>
<name>A0ABR2PC61_9ROSI</name>
<organism evidence="1 2">
    <name type="scientific">Hibiscus sabdariffa</name>
    <name type="common">roselle</name>
    <dbReference type="NCBI Taxonomy" id="183260"/>
    <lineage>
        <taxon>Eukaryota</taxon>
        <taxon>Viridiplantae</taxon>
        <taxon>Streptophyta</taxon>
        <taxon>Embryophyta</taxon>
        <taxon>Tracheophyta</taxon>
        <taxon>Spermatophyta</taxon>
        <taxon>Magnoliopsida</taxon>
        <taxon>eudicotyledons</taxon>
        <taxon>Gunneridae</taxon>
        <taxon>Pentapetalae</taxon>
        <taxon>rosids</taxon>
        <taxon>malvids</taxon>
        <taxon>Malvales</taxon>
        <taxon>Malvaceae</taxon>
        <taxon>Malvoideae</taxon>
        <taxon>Hibiscus</taxon>
    </lineage>
</organism>
<dbReference type="Proteomes" id="UP001396334">
    <property type="component" value="Unassembled WGS sequence"/>
</dbReference>
<dbReference type="EMBL" id="JBBPBN010000066">
    <property type="protein sequence ID" value="KAK8985993.1"/>
    <property type="molecule type" value="Genomic_DNA"/>
</dbReference>
<proteinExistence type="predicted"/>
<sequence>MSCIHELGIPRIIAIKTFIFTGIQGSSAEGAIDTRQSILLQRKLPPQSNSKKQTMFQQQPIRSGSWRMETFIYNSLSVRAHGEWKPLFTTAYPFGLMENGNLYFQQPIRSGSWRMETFTFSNSLSVRAHGEWKPLLSATAYPFGLMENGNLYFQQQPIRSGSWRMETFIFSNSLSVRAQGEWKLLFSTAYLFRLMENRTSYKA</sequence>